<evidence type="ECO:0000313" key="8">
    <source>
        <dbReference type="Proteomes" id="UP001500791"/>
    </source>
</evidence>
<feature type="transmembrane region" description="Helical" evidence="5">
    <location>
        <begin position="49"/>
        <end position="67"/>
    </location>
</feature>
<dbReference type="InterPro" id="IPR006977">
    <property type="entry name" value="Yip1_dom"/>
</dbReference>
<protein>
    <recommendedName>
        <fullName evidence="6">Yip1 domain-containing protein</fullName>
    </recommendedName>
</protein>
<gene>
    <name evidence="7" type="ORF">GCM10009093_23680</name>
</gene>
<feature type="transmembrane region" description="Helical" evidence="5">
    <location>
        <begin position="140"/>
        <end position="158"/>
    </location>
</feature>
<evidence type="ECO:0000259" key="6">
    <source>
        <dbReference type="Pfam" id="PF04893"/>
    </source>
</evidence>
<comment type="caution">
    <text evidence="7">The sequence shown here is derived from an EMBL/GenBank/DDBJ whole genome shotgun (WGS) entry which is preliminary data.</text>
</comment>
<evidence type="ECO:0000256" key="4">
    <source>
        <dbReference type="ARBA" id="ARBA00023136"/>
    </source>
</evidence>
<evidence type="ECO:0000256" key="1">
    <source>
        <dbReference type="ARBA" id="ARBA00004141"/>
    </source>
</evidence>
<evidence type="ECO:0000313" key="7">
    <source>
        <dbReference type="EMBL" id="GAA0396338.1"/>
    </source>
</evidence>
<evidence type="ECO:0000256" key="5">
    <source>
        <dbReference type="SAM" id="Phobius"/>
    </source>
</evidence>
<keyword evidence="2 5" id="KW-0812">Transmembrane</keyword>
<comment type="subcellular location">
    <subcellularLocation>
        <location evidence="1">Membrane</location>
        <topology evidence="1">Multi-pass membrane protein</topology>
    </subcellularLocation>
</comment>
<dbReference type="Proteomes" id="UP001500791">
    <property type="component" value="Unassembled WGS sequence"/>
</dbReference>
<proteinExistence type="predicted"/>
<reference evidence="8" key="1">
    <citation type="journal article" date="2019" name="Int. J. Syst. Evol. Microbiol.">
        <title>The Global Catalogue of Microorganisms (GCM) 10K type strain sequencing project: providing services to taxonomists for standard genome sequencing and annotation.</title>
        <authorList>
            <consortium name="The Broad Institute Genomics Platform"/>
            <consortium name="The Broad Institute Genome Sequencing Center for Infectious Disease"/>
            <person name="Wu L."/>
            <person name="Ma J."/>
        </authorList>
    </citation>
    <scope>NUCLEOTIDE SEQUENCE [LARGE SCALE GENOMIC DNA]</scope>
    <source>
        <strain evidence="8">JCM 13476</strain>
    </source>
</reference>
<feature type="transmembrane region" description="Helical" evidence="5">
    <location>
        <begin position="117"/>
        <end position="134"/>
    </location>
</feature>
<dbReference type="Pfam" id="PF04893">
    <property type="entry name" value="Yip1"/>
    <property type="match status" value="1"/>
</dbReference>
<keyword evidence="4 5" id="KW-0472">Membrane</keyword>
<feature type="domain" description="Yip1" evidence="6">
    <location>
        <begin position="22"/>
        <end position="186"/>
    </location>
</feature>
<feature type="transmembrane region" description="Helical" evidence="5">
    <location>
        <begin position="73"/>
        <end position="97"/>
    </location>
</feature>
<accession>A0ABP3IAY8</accession>
<dbReference type="EMBL" id="BAAAEJ010000008">
    <property type="protein sequence ID" value="GAA0396338.1"/>
    <property type="molecule type" value="Genomic_DNA"/>
</dbReference>
<keyword evidence="8" id="KW-1185">Reference proteome</keyword>
<evidence type="ECO:0000256" key="3">
    <source>
        <dbReference type="ARBA" id="ARBA00022989"/>
    </source>
</evidence>
<feature type="transmembrane region" description="Helical" evidence="5">
    <location>
        <begin position="170"/>
        <end position="198"/>
    </location>
</feature>
<name>A0ABP3IAY8_9CAUL</name>
<evidence type="ECO:0000256" key="2">
    <source>
        <dbReference type="ARBA" id="ARBA00022692"/>
    </source>
</evidence>
<sequence length="211" mass="22518">MEKQMSAENPPVFDPGLADRVKGILLRPKYEWPIIAAEQATVKSLFRRYAMILAAIGPVATVVSGLVSDDDGIFTVLLYGVVSYGLNLLAAYILGIVIDGVAHNFGSEKNIVQSMKLAVYAMTPFWVLGILNLIPGDAPAVISLLVGIYGAYLVYCGLGPLKLTPPDKQLVFTIVLVIVWGLLTAVVVGLIMAVFMAFSVIGEGAMAFAID</sequence>
<keyword evidence="3 5" id="KW-1133">Transmembrane helix</keyword>
<organism evidence="7 8">
    <name type="scientific">Brevundimonas terrae</name>
    <dbReference type="NCBI Taxonomy" id="363631"/>
    <lineage>
        <taxon>Bacteria</taxon>
        <taxon>Pseudomonadati</taxon>
        <taxon>Pseudomonadota</taxon>
        <taxon>Alphaproteobacteria</taxon>
        <taxon>Caulobacterales</taxon>
        <taxon>Caulobacteraceae</taxon>
        <taxon>Brevundimonas</taxon>
    </lineage>
</organism>